<protein>
    <recommendedName>
        <fullName evidence="5">Lipoprotein</fullName>
    </recommendedName>
</protein>
<keyword evidence="2" id="KW-0472">Membrane</keyword>
<feature type="region of interest" description="Disordered" evidence="1">
    <location>
        <begin position="27"/>
        <end position="52"/>
    </location>
</feature>
<evidence type="ECO:0008006" key="5">
    <source>
        <dbReference type="Google" id="ProtNLM"/>
    </source>
</evidence>
<dbReference type="EMBL" id="BMHE01000035">
    <property type="protein sequence ID" value="GFZ98823.1"/>
    <property type="molecule type" value="Genomic_DNA"/>
</dbReference>
<keyword evidence="2" id="KW-1133">Transmembrane helix</keyword>
<accession>A0ABQ1F4Y3</accession>
<name>A0ABQ1F4Y3_9BACL</name>
<dbReference type="PROSITE" id="PS51257">
    <property type="entry name" value="PROKAR_LIPOPROTEIN"/>
    <property type="match status" value="1"/>
</dbReference>
<evidence type="ECO:0000256" key="1">
    <source>
        <dbReference type="SAM" id="MobiDB-lite"/>
    </source>
</evidence>
<keyword evidence="4" id="KW-1185">Reference proteome</keyword>
<organism evidence="3 4">
    <name type="scientific">Paenibacillus marchantiophytorum</name>
    <dbReference type="NCBI Taxonomy" id="1619310"/>
    <lineage>
        <taxon>Bacteria</taxon>
        <taxon>Bacillati</taxon>
        <taxon>Bacillota</taxon>
        <taxon>Bacilli</taxon>
        <taxon>Bacillales</taxon>
        <taxon>Paenibacillaceae</taxon>
        <taxon>Paenibacillus</taxon>
    </lineage>
</organism>
<proteinExistence type="predicted"/>
<evidence type="ECO:0000313" key="3">
    <source>
        <dbReference type="EMBL" id="GFZ98823.1"/>
    </source>
</evidence>
<comment type="caution">
    <text evidence="3">The sequence shown here is derived from an EMBL/GenBank/DDBJ whole genome shotgun (WGS) entry which is preliminary data.</text>
</comment>
<evidence type="ECO:0000313" key="4">
    <source>
        <dbReference type="Proteomes" id="UP000615455"/>
    </source>
</evidence>
<sequence>MRIRLVLKIIGVSNMIVLLTACTLFGGDSEKKKDTNKQKDTKSKAQSTKKQDSVIDQELKKQYQMYNEIIEYKVKQDQKLIKQSEEHFKKLKEESDK</sequence>
<dbReference type="Proteomes" id="UP000615455">
    <property type="component" value="Unassembled WGS sequence"/>
</dbReference>
<dbReference type="RefSeq" id="WP_189016695.1">
    <property type="nucleotide sequence ID" value="NZ_BMHE01000035.1"/>
</dbReference>
<reference evidence="4" key="1">
    <citation type="journal article" date="2019" name="Int. J. Syst. Evol. Microbiol.">
        <title>The Global Catalogue of Microorganisms (GCM) 10K type strain sequencing project: providing services to taxonomists for standard genome sequencing and annotation.</title>
        <authorList>
            <consortium name="The Broad Institute Genomics Platform"/>
            <consortium name="The Broad Institute Genome Sequencing Center for Infectious Disease"/>
            <person name="Wu L."/>
            <person name="Ma J."/>
        </authorList>
    </citation>
    <scope>NUCLEOTIDE SEQUENCE [LARGE SCALE GENOMIC DNA]</scope>
    <source>
        <strain evidence="4">CGMCC 1.15043</strain>
    </source>
</reference>
<feature type="transmembrane region" description="Helical" evidence="2">
    <location>
        <begin position="6"/>
        <end position="27"/>
    </location>
</feature>
<keyword evidence="2" id="KW-0812">Transmembrane</keyword>
<feature type="compositionally biased region" description="Basic and acidic residues" evidence="1">
    <location>
        <begin position="28"/>
        <end position="52"/>
    </location>
</feature>
<evidence type="ECO:0000256" key="2">
    <source>
        <dbReference type="SAM" id="Phobius"/>
    </source>
</evidence>
<gene>
    <name evidence="3" type="ORF">GCM10008018_51170</name>
</gene>